<dbReference type="InterPro" id="IPR012413">
    <property type="entry name" value="BA14K"/>
</dbReference>
<feature type="transmembrane region" description="Helical" evidence="8">
    <location>
        <begin position="76"/>
        <end position="96"/>
    </location>
</feature>
<keyword evidence="11" id="KW-1185">Reference proteome</keyword>
<organism evidence="10 11">
    <name type="scientific">Jiella pelagia</name>
    <dbReference type="NCBI Taxonomy" id="2986949"/>
    <lineage>
        <taxon>Bacteria</taxon>
        <taxon>Pseudomonadati</taxon>
        <taxon>Pseudomonadota</taxon>
        <taxon>Alphaproteobacteria</taxon>
        <taxon>Hyphomicrobiales</taxon>
        <taxon>Aurantimonadaceae</taxon>
        <taxon>Jiella</taxon>
    </lineage>
</organism>
<evidence type="ECO:0000256" key="9">
    <source>
        <dbReference type="SAM" id="SignalP"/>
    </source>
</evidence>
<dbReference type="Proteomes" id="UP001164020">
    <property type="component" value="Chromosome"/>
</dbReference>
<keyword evidence="8" id="KW-0472">Membrane</keyword>
<dbReference type="RefSeq" id="WP_268880051.1">
    <property type="nucleotide sequence ID" value="NZ_CP114029.1"/>
</dbReference>
<proteinExistence type="inferred from homology"/>
<keyword evidence="4" id="KW-1003">Cell membrane</keyword>
<keyword evidence="8" id="KW-1133">Transmembrane helix</keyword>
<accession>A0ABY7BUX1</accession>
<dbReference type="Pfam" id="PF07886">
    <property type="entry name" value="BA14K"/>
    <property type="match status" value="1"/>
</dbReference>
<feature type="region of interest" description="Disordered" evidence="7">
    <location>
        <begin position="29"/>
        <end position="54"/>
    </location>
</feature>
<reference evidence="10" key="1">
    <citation type="submission" date="2022-12" db="EMBL/GenBank/DDBJ databases">
        <title>Jiella pelagia sp. nov., isolated from phosphonate enriched culture of Northwest Pacific surface seawater.</title>
        <authorList>
            <person name="Shin D.Y."/>
            <person name="Hwang C.Y."/>
        </authorList>
    </citation>
    <scope>NUCLEOTIDE SEQUENCE</scope>
    <source>
        <strain evidence="10">HL-NP1</strain>
    </source>
</reference>
<comment type="subcellular location">
    <subcellularLocation>
        <location evidence="1">Membrane</location>
        <topology evidence="1">Single-pass membrane protein</topology>
    </subcellularLocation>
</comment>
<sequence>MNKIISVVLAAVLAVGTLGAGTVTASADPHWRGHHGGQHWGGRDRGPRWHRGDGRHWNRGHHRGRYYGRRHHNNGAAVGAGIAGLAIGAIVGGALANDRNYDRPVPLYRVRPGGGYGNHVARCEARYRSYDARSDTFLGYDGHRHRCNL</sequence>
<protein>
    <recommendedName>
        <fullName evidence="3">Lectin-like protein BA14k</fullName>
    </recommendedName>
</protein>
<keyword evidence="8" id="KW-0812">Transmembrane</keyword>
<gene>
    <name evidence="10" type="ORF">OH818_19110</name>
</gene>
<evidence type="ECO:0000256" key="7">
    <source>
        <dbReference type="SAM" id="MobiDB-lite"/>
    </source>
</evidence>
<evidence type="ECO:0000256" key="1">
    <source>
        <dbReference type="ARBA" id="ARBA00004167"/>
    </source>
</evidence>
<evidence type="ECO:0000256" key="2">
    <source>
        <dbReference type="ARBA" id="ARBA00010270"/>
    </source>
</evidence>
<evidence type="ECO:0000256" key="5">
    <source>
        <dbReference type="ARBA" id="ARBA00022734"/>
    </source>
</evidence>
<evidence type="ECO:0000313" key="10">
    <source>
        <dbReference type="EMBL" id="WAP67591.1"/>
    </source>
</evidence>
<keyword evidence="9" id="KW-0732">Signal</keyword>
<comment type="similarity">
    <text evidence="2">Belongs to the BA14k family.</text>
</comment>
<dbReference type="EMBL" id="CP114029">
    <property type="protein sequence ID" value="WAP67591.1"/>
    <property type="molecule type" value="Genomic_DNA"/>
</dbReference>
<keyword evidence="5" id="KW-0430">Lectin</keyword>
<comment type="function">
    <text evidence="6">Has immunoglobulin-binding and hemagglutination properties, and can bind to mannose. Essential for virulence. May be involved in LPS biosynthesis or polysaccharide transport.</text>
</comment>
<feature type="chain" id="PRO_5046998221" description="Lectin-like protein BA14k" evidence="9">
    <location>
        <begin position="21"/>
        <end position="149"/>
    </location>
</feature>
<name>A0ABY7BUX1_9HYPH</name>
<evidence type="ECO:0000256" key="3">
    <source>
        <dbReference type="ARBA" id="ARBA00020552"/>
    </source>
</evidence>
<evidence type="ECO:0000256" key="6">
    <source>
        <dbReference type="ARBA" id="ARBA00025321"/>
    </source>
</evidence>
<feature type="compositionally biased region" description="Basic and acidic residues" evidence="7">
    <location>
        <begin position="41"/>
        <end position="54"/>
    </location>
</feature>
<feature type="signal peptide" evidence="9">
    <location>
        <begin position="1"/>
        <end position="20"/>
    </location>
</feature>
<evidence type="ECO:0000256" key="4">
    <source>
        <dbReference type="ARBA" id="ARBA00022475"/>
    </source>
</evidence>
<evidence type="ECO:0000256" key="8">
    <source>
        <dbReference type="SAM" id="Phobius"/>
    </source>
</evidence>
<evidence type="ECO:0000313" key="11">
    <source>
        <dbReference type="Proteomes" id="UP001164020"/>
    </source>
</evidence>